<comment type="subcellular location">
    <subcellularLocation>
        <location evidence="1">Nucleus</location>
    </subcellularLocation>
</comment>
<dbReference type="InterPro" id="IPR015163">
    <property type="entry name" value="Cdc6_C"/>
</dbReference>
<dbReference type="GO" id="GO:0005524">
    <property type="term" value="F:ATP binding"/>
    <property type="evidence" value="ECO:0007669"/>
    <property type="project" value="InterPro"/>
</dbReference>
<dbReference type="InterPro" id="IPR016314">
    <property type="entry name" value="Cdc6/18"/>
</dbReference>
<proteinExistence type="inferred from homology"/>
<evidence type="ECO:0000256" key="5">
    <source>
        <dbReference type="ARBA" id="ARBA00023242"/>
    </source>
</evidence>
<feature type="compositionally biased region" description="Basic and acidic residues" evidence="8">
    <location>
        <begin position="50"/>
        <end position="60"/>
    </location>
</feature>
<dbReference type="Pfam" id="PF22606">
    <property type="entry name" value="Cdc6-ORC-like_ATPase_lid"/>
    <property type="match status" value="1"/>
</dbReference>
<dbReference type="GO" id="GO:0003688">
    <property type="term" value="F:DNA replication origin binding"/>
    <property type="evidence" value="ECO:0007669"/>
    <property type="project" value="TreeGrafter"/>
</dbReference>
<keyword evidence="3" id="KW-0132">Cell division</keyword>
<dbReference type="PIRSF" id="PIRSF001767">
    <property type="entry name" value="Cdc6"/>
    <property type="match status" value="1"/>
</dbReference>
<dbReference type="InterPro" id="IPR027417">
    <property type="entry name" value="P-loop_NTPase"/>
</dbReference>
<dbReference type="Gene3D" id="1.10.8.60">
    <property type="match status" value="1"/>
</dbReference>
<dbReference type="GO" id="GO:0033314">
    <property type="term" value="P:mitotic DNA replication checkpoint signaling"/>
    <property type="evidence" value="ECO:0007669"/>
    <property type="project" value="TreeGrafter"/>
</dbReference>
<dbReference type="SUPFAM" id="SSF52540">
    <property type="entry name" value="P-loop containing nucleoside triphosphate hydrolases"/>
    <property type="match status" value="1"/>
</dbReference>
<dbReference type="PANTHER" id="PTHR10763:SF26">
    <property type="entry name" value="CELL DIVISION CONTROL PROTEIN 6 HOMOLOG"/>
    <property type="match status" value="1"/>
</dbReference>
<dbReference type="PANTHER" id="PTHR10763">
    <property type="entry name" value="CELL DIVISION CONTROL PROTEIN 6-RELATED"/>
    <property type="match status" value="1"/>
</dbReference>
<name>A0AAD5UBX4_9FUNG</name>
<evidence type="ECO:0000256" key="6">
    <source>
        <dbReference type="ARBA" id="ARBA00023306"/>
    </source>
</evidence>
<evidence type="ECO:0000259" key="9">
    <source>
        <dbReference type="SMART" id="SM00382"/>
    </source>
</evidence>
<organism evidence="10 11">
    <name type="scientific">Clydaea vesicula</name>
    <dbReference type="NCBI Taxonomy" id="447962"/>
    <lineage>
        <taxon>Eukaryota</taxon>
        <taxon>Fungi</taxon>
        <taxon>Fungi incertae sedis</taxon>
        <taxon>Chytridiomycota</taxon>
        <taxon>Chytridiomycota incertae sedis</taxon>
        <taxon>Chytridiomycetes</taxon>
        <taxon>Lobulomycetales</taxon>
        <taxon>Lobulomycetaceae</taxon>
        <taxon>Clydaea</taxon>
    </lineage>
</organism>
<dbReference type="InterPro" id="IPR054425">
    <property type="entry name" value="Cdc6_ORC1-like_ATPase_lid"/>
</dbReference>
<dbReference type="GO" id="GO:0005634">
    <property type="term" value="C:nucleus"/>
    <property type="evidence" value="ECO:0007669"/>
    <property type="project" value="UniProtKB-SubCell"/>
</dbReference>
<dbReference type="GO" id="GO:0006270">
    <property type="term" value="P:DNA replication initiation"/>
    <property type="evidence" value="ECO:0007669"/>
    <property type="project" value="UniProtKB-UniRule"/>
</dbReference>
<sequence length="597" mass="67625">MINASTPRRSARISNTANRKVLGVAPLHDLNNVSNSSSVADCKFLKRMRSSSEEESKDDSGSMQNRALKLKKAKTGEVSKESSDTELDKENLNDEEQNGNLSDASTAFRASLENIKTPQRRKALLVATPKTPSTPKTPLQFINEAKSAFKRCSTPKKLVGRVEERKFLENFITEHIVKGENGSLYLSGCPGTGKTALLDEVLFNSMKKIEKPRKYKIKFCKFNCMALKDPKYIFKIILKDFRKIKDLDSFNIKECIDILSGIFISTDNNQCSNAKSNSFLKKLMSESKAHLKESVIILDEIDYLLTKDQEVLYKLFEWASHESSKLVLIGIANALDMTGRFLPRLRAKNMEPKLLNFKPYEINEISDIIKDRLMRLYDFDPGDNKRDVANFPLMQDSAIEFCARKLVGIGDLRKALDVCRQSIEILECEYKKENCNEDHGNKFLSLQDVPKVTLRHVSKVTSEVLGNSSTGVMKVKNLHLHQKILLIAAVILEGEKKSELSISKLQEEYFNLCRSSKNNLPPPVSRSEFQDLVNLLEALSLIKIVLNFNKLSYKSICPGSSIRDKSKKFFLNIHPSEVMRGCQDMKILEEVLKTCNV</sequence>
<evidence type="ECO:0000313" key="11">
    <source>
        <dbReference type="Proteomes" id="UP001211065"/>
    </source>
</evidence>
<dbReference type="Gene3D" id="3.40.50.300">
    <property type="entry name" value="P-loop containing nucleotide triphosphate hydrolases"/>
    <property type="match status" value="1"/>
</dbReference>
<keyword evidence="4" id="KW-0235">DNA replication</keyword>
<dbReference type="SUPFAM" id="SSF46785">
    <property type="entry name" value="Winged helix' DNA-binding domain"/>
    <property type="match status" value="1"/>
</dbReference>
<evidence type="ECO:0000256" key="8">
    <source>
        <dbReference type="SAM" id="MobiDB-lite"/>
    </source>
</evidence>
<dbReference type="InterPro" id="IPR036388">
    <property type="entry name" value="WH-like_DNA-bd_sf"/>
</dbReference>
<dbReference type="InterPro" id="IPR036390">
    <property type="entry name" value="WH_DNA-bd_sf"/>
</dbReference>
<evidence type="ECO:0000256" key="4">
    <source>
        <dbReference type="ARBA" id="ARBA00022705"/>
    </source>
</evidence>
<feature type="region of interest" description="Disordered" evidence="8">
    <location>
        <begin position="50"/>
        <end position="103"/>
    </location>
</feature>
<dbReference type="Pfam" id="PF09079">
    <property type="entry name" value="WHD_Cdc6"/>
    <property type="match status" value="1"/>
</dbReference>
<dbReference type="GO" id="GO:0016887">
    <property type="term" value="F:ATP hydrolysis activity"/>
    <property type="evidence" value="ECO:0007669"/>
    <property type="project" value="InterPro"/>
</dbReference>
<evidence type="ECO:0000313" key="10">
    <source>
        <dbReference type="EMBL" id="KAJ3228155.1"/>
    </source>
</evidence>
<protein>
    <recommendedName>
        <fullName evidence="7">Cell division control protein</fullName>
    </recommendedName>
</protein>
<dbReference type="Pfam" id="PF00004">
    <property type="entry name" value="AAA"/>
    <property type="match status" value="1"/>
</dbReference>
<dbReference type="EMBL" id="JADGJW010000005">
    <property type="protein sequence ID" value="KAJ3228155.1"/>
    <property type="molecule type" value="Genomic_DNA"/>
</dbReference>
<reference evidence="10" key="1">
    <citation type="submission" date="2020-05" db="EMBL/GenBank/DDBJ databases">
        <title>Phylogenomic resolution of chytrid fungi.</title>
        <authorList>
            <person name="Stajich J.E."/>
            <person name="Amses K."/>
            <person name="Simmons R."/>
            <person name="Seto K."/>
            <person name="Myers J."/>
            <person name="Bonds A."/>
            <person name="Quandt C.A."/>
            <person name="Barry K."/>
            <person name="Liu P."/>
            <person name="Grigoriev I."/>
            <person name="Longcore J.E."/>
            <person name="James T.Y."/>
        </authorList>
    </citation>
    <scope>NUCLEOTIDE SEQUENCE</scope>
    <source>
        <strain evidence="10">JEL0476</strain>
    </source>
</reference>
<evidence type="ECO:0000256" key="2">
    <source>
        <dbReference type="ARBA" id="ARBA00006184"/>
    </source>
</evidence>
<evidence type="ECO:0000256" key="7">
    <source>
        <dbReference type="PIRNR" id="PIRNR001767"/>
    </source>
</evidence>
<dbReference type="InterPro" id="IPR050311">
    <property type="entry name" value="ORC1/CDC6"/>
</dbReference>
<keyword evidence="6" id="KW-0131">Cell cycle</keyword>
<feature type="compositionally biased region" description="Basic and acidic residues" evidence="8">
    <location>
        <begin position="74"/>
        <end position="92"/>
    </location>
</feature>
<comment type="caution">
    <text evidence="10">The sequence shown here is derived from an EMBL/GenBank/DDBJ whole genome shotgun (WGS) entry which is preliminary data.</text>
</comment>
<evidence type="ECO:0000256" key="3">
    <source>
        <dbReference type="ARBA" id="ARBA00022618"/>
    </source>
</evidence>
<feature type="domain" description="AAA+ ATPase" evidence="9">
    <location>
        <begin position="180"/>
        <end position="351"/>
    </location>
</feature>
<accession>A0AAD5UBX4</accession>
<dbReference type="InterPro" id="IPR003593">
    <property type="entry name" value="AAA+_ATPase"/>
</dbReference>
<dbReference type="AlphaFoldDB" id="A0AAD5UBX4"/>
<gene>
    <name evidence="10" type="primary">CDC6</name>
    <name evidence="10" type="ORF">HK099_006035</name>
</gene>
<dbReference type="InterPro" id="IPR003959">
    <property type="entry name" value="ATPase_AAA_core"/>
</dbReference>
<dbReference type="Proteomes" id="UP001211065">
    <property type="component" value="Unassembled WGS sequence"/>
</dbReference>
<comment type="similarity">
    <text evidence="2 7">Belongs to the CDC6/cdc18 family.</text>
</comment>
<keyword evidence="5" id="KW-0539">Nucleus</keyword>
<dbReference type="SMART" id="SM00382">
    <property type="entry name" value="AAA"/>
    <property type="match status" value="1"/>
</dbReference>
<dbReference type="GO" id="GO:0051301">
    <property type="term" value="P:cell division"/>
    <property type="evidence" value="ECO:0007669"/>
    <property type="project" value="UniProtKB-UniRule"/>
</dbReference>
<dbReference type="Gene3D" id="1.10.10.10">
    <property type="entry name" value="Winged helix-like DNA-binding domain superfamily/Winged helix DNA-binding domain"/>
    <property type="match status" value="1"/>
</dbReference>
<keyword evidence="11" id="KW-1185">Reference proteome</keyword>
<evidence type="ECO:0000256" key="1">
    <source>
        <dbReference type="ARBA" id="ARBA00004123"/>
    </source>
</evidence>